<gene>
    <name evidence="2" type="ORF">DXN05_16380</name>
</gene>
<dbReference type="Gene3D" id="3.40.720.10">
    <property type="entry name" value="Alkaline Phosphatase, subunit A"/>
    <property type="match status" value="1"/>
</dbReference>
<evidence type="ECO:0000313" key="2">
    <source>
        <dbReference type="EMBL" id="RFM27046.1"/>
    </source>
</evidence>
<dbReference type="SUPFAM" id="SSF53649">
    <property type="entry name" value="Alkaline phosphatase-like"/>
    <property type="match status" value="1"/>
</dbReference>
<dbReference type="Pfam" id="PF01663">
    <property type="entry name" value="Phosphodiest"/>
    <property type="match status" value="1"/>
</dbReference>
<organism evidence="2 3">
    <name type="scientific">Deminuibacter soli</name>
    <dbReference type="NCBI Taxonomy" id="2291815"/>
    <lineage>
        <taxon>Bacteria</taxon>
        <taxon>Pseudomonadati</taxon>
        <taxon>Bacteroidota</taxon>
        <taxon>Chitinophagia</taxon>
        <taxon>Chitinophagales</taxon>
        <taxon>Chitinophagaceae</taxon>
        <taxon>Deminuibacter</taxon>
    </lineage>
</organism>
<dbReference type="PANTHER" id="PTHR10151">
    <property type="entry name" value="ECTONUCLEOTIDE PYROPHOSPHATASE/PHOSPHODIESTERASE"/>
    <property type="match status" value="1"/>
</dbReference>
<dbReference type="InterPro" id="IPR017850">
    <property type="entry name" value="Alkaline_phosphatase_core_sf"/>
</dbReference>
<comment type="caution">
    <text evidence="2">The sequence shown here is derived from an EMBL/GenBank/DDBJ whole genome shotgun (WGS) entry which is preliminary data.</text>
</comment>
<name>A0A3E1NGF1_9BACT</name>
<dbReference type="EMBL" id="QTJU01000006">
    <property type="protein sequence ID" value="RFM27046.1"/>
    <property type="molecule type" value="Genomic_DNA"/>
</dbReference>
<dbReference type="PANTHER" id="PTHR10151:SF120">
    <property type="entry name" value="BIS(5'-ADENOSYL)-TRIPHOSPHATASE"/>
    <property type="match status" value="1"/>
</dbReference>
<feature type="signal peptide" evidence="1">
    <location>
        <begin position="1"/>
        <end position="19"/>
    </location>
</feature>
<evidence type="ECO:0000256" key="1">
    <source>
        <dbReference type="SAM" id="SignalP"/>
    </source>
</evidence>
<evidence type="ECO:0000313" key="3">
    <source>
        <dbReference type="Proteomes" id="UP000261284"/>
    </source>
</evidence>
<feature type="chain" id="PRO_5017710750" evidence="1">
    <location>
        <begin position="20"/>
        <end position="445"/>
    </location>
</feature>
<dbReference type="InterPro" id="IPR002591">
    <property type="entry name" value="Phosphodiest/P_Trfase"/>
</dbReference>
<dbReference type="RefSeq" id="WP_116848353.1">
    <property type="nucleotide sequence ID" value="NZ_QTJU01000006.1"/>
</dbReference>
<keyword evidence="1" id="KW-0732">Signal</keyword>
<keyword evidence="3" id="KW-1185">Reference proteome</keyword>
<reference evidence="2 3" key="1">
    <citation type="submission" date="2018-08" db="EMBL/GenBank/DDBJ databases">
        <title>Chitinophagaceae sp. K23C18032701, a novel bacterium isolated from forest soil.</title>
        <authorList>
            <person name="Wang C."/>
        </authorList>
    </citation>
    <scope>NUCLEOTIDE SEQUENCE [LARGE SCALE GENOMIC DNA]</scope>
    <source>
        <strain evidence="2 3">K23C18032701</strain>
    </source>
</reference>
<dbReference type="CDD" id="cd16018">
    <property type="entry name" value="Enpp"/>
    <property type="match status" value="1"/>
</dbReference>
<accession>A0A3E1NGF1</accession>
<dbReference type="Proteomes" id="UP000261284">
    <property type="component" value="Unassembled WGS sequence"/>
</dbReference>
<proteinExistence type="predicted"/>
<dbReference type="OrthoDB" id="9779418at2"/>
<dbReference type="AlphaFoldDB" id="A0A3E1NGF1"/>
<dbReference type="GO" id="GO:0016787">
    <property type="term" value="F:hydrolase activity"/>
    <property type="evidence" value="ECO:0007669"/>
    <property type="project" value="UniProtKB-ARBA"/>
</dbReference>
<protein>
    <submittedName>
        <fullName evidence="2">Alkaline phosphatase family protein</fullName>
    </submittedName>
</protein>
<sequence length="445" mass="47731">MKKFILSLLLLPAVSYSFAQQATHVVLITIDGFRPDFYQDASWGAFNLRMLADSGVRASAAVPVFPSVTYPDHTTIVTGVAPAKHGVYYNAPFEPQGASGVWYFDYNAIKVPTLWDAVHKAGKTSANVIWPVTVGAPIDYNVPDIWVAKGGSDRLAITAKNTTPAGLWQELQDKATGTLQPDDFAMVNDELIMDENVGRMSAYIIQQYKPGFTALHLACCDHYEHAQGRDGSLVRKAVAGADRAIGDVLEAVKRAGIKDSTVIIVTGDHGFVNISHSFAPNVLLAQNGLLKDVKTGDWKAQFYSAGGSAFLHLKDKNDKATLNKVVELLKQLPAAEQQYFKIIDQQALTQSGADPAAVLAVTGLQGTTFSNATDGKMVKPAKGGTHGFYPDFNDIKTGFVISGKGVRKGSSIGEIHLTDVAPVVAQVLGLDFKGTDGHVPDGMLN</sequence>